<sequence>MASWKKTFQQGVQRFREGRLEDAVVSFTAAIDSEPGEYTLYDSRAAVYQRLGKLREALLDCKTVIDLAPARWQGYYRSAQLFSKLNKLPSSLRMADLALERLADGDNKHRSELLDLKDQITNAIEEKEKEASRTADHFGKLPLELATLIFSLALSDNHSWVVQLAQVSKSWRATILEAPALWDILVLSHRSPAKKARFWKERSNGRIVELCIREQFHRTPWALDQLRDVSLDTLRKLRIDNFSVSLLRAHIPAFTSEVLRNLNVLDVSRLTSSDPNSLLWLWSEPNMQLQNLVVQNTSVDWPNLAQHVTHLRHFTFQGPLYFNCMPDVLWLLHSNPNLVELKLFIDNLIEHNSSGRDPPDAVRLASLAHLELQIVSRDQTLNNLLLSLELPALRTLRISKQVSSLDASLTHLLHCQSTTLLAELRISRCHFSSTAMLQLLRSAAALEVLELSHIGGNQANIVLEALATPQQSDSPSEEREDSPSTTTLCPVLHHLDFSNCPSVTGGPLLRLVKARLQGIEENKPHDSEVPKTTQSQHAAPISTLIIDGCTAVDADILPWLRSKVSKVSCIYMSKEKARWKR</sequence>
<keyword evidence="4" id="KW-1185">Reference proteome</keyword>
<accession>A0A8E2J4Z0</accession>
<gene>
    <name evidence="3" type="ORF">OBBRIDRAFT_831531</name>
</gene>
<dbReference type="EMBL" id="KV722341">
    <property type="protein sequence ID" value="OCH94700.1"/>
    <property type="molecule type" value="Genomic_DNA"/>
</dbReference>
<dbReference type="SUPFAM" id="SSF52047">
    <property type="entry name" value="RNI-like"/>
    <property type="match status" value="1"/>
</dbReference>
<dbReference type="SUPFAM" id="SSF81383">
    <property type="entry name" value="F-box domain"/>
    <property type="match status" value="1"/>
</dbReference>
<name>A0A8E2J4Z0_9APHY</name>
<dbReference type="GO" id="GO:0051879">
    <property type="term" value="F:Hsp90 protein binding"/>
    <property type="evidence" value="ECO:0007669"/>
    <property type="project" value="TreeGrafter"/>
</dbReference>
<proteinExistence type="predicted"/>
<keyword evidence="2" id="KW-0802">TPR repeat</keyword>
<evidence type="ECO:0000256" key="1">
    <source>
        <dbReference type="ARBA" id="ARBA00022737"/>
    </source>
</evidence>
<evidence type="ECO:0000313" key="3">
    <source>
        <dbReference type="EMBL" id="OCH94700.1"/>
    </source>
</evidence>
<dbReference type="Gene3D" id="1.25.40.10">
    <property type="entry name" value="Tetratricopeptide repeat domain"/>
    <property type="match status" value="1"/>
</dbReference>
<evidence type="ECO:0000313" key="4">
    <source>
        <dbReference type="Proteomes" id="UP000250043"/>
    </source>
</evidence>
<dbReference type="Gene3D" id="1.20.1280.50">
    <property type="match status" value="1"/>
</dbReference>
<keyword evidence="1" id="KW-0677">Repeat</keyword>
<dbReference type="InterPro" id="IPR011990">
    <property type="entry name" value="TPR-like_helical_dom_sf"/>
</dbReference>
<dbReference type="AlphaFoldDB" id="A0A8E2J4Z0"/>
<protein>
    <recommendedName>
        <fullName evidence="5">F-box domain-containing protein</fullName>
    </recommendedName>
</protein>
<evidence type="ECO:0008006" key="5">
    <source>
        <dbReference type="Google" id="ProtNLM"/>
    </source>
</evidence>
<evidence type="ECO:0000256" key="2">
    <source>
        <dbReference type="ARBA" id="ARBA00022803"/>
    </source>
</evidence>
<dbReference type="PANTHER" id="PTHR22904">
    <property type="entry name" value="TPR REPEAT CONTAINING PROTEIN"/>
    <property type="match status" value="1"/>
</dbReference>
<dbReference type="SMART" id="SM00028">
    <property type="entry name" value="TPR"/>
    <property type="match status" value="2"/>
</dbReference>
<organism evidence="3 4">
    <name type="scientific">Obba rivulosa</name>
    <dbReference type="NCBI Taxonomy" id="1052685"/>
    <lineage>
        <taxon>Eukaryota</taxon>
        <taxon>Fungi</taxon>
        <taxon>Dikarya</taxon>
        <taxon>Basidiomycota</taxon>
        <taxon>Agaricomycotina</taxon>
        <taxon>Agaricomycetes</taxon>
        <taxon>Polyporales</taxon>
        <taxon>Gelatoporiaceae</taxon>
        <taxon>Obba</taxon>
    </lineage>
</organism>
<dbReference type="OrthoDB" id="2423701at2759"/>
<reference evidence="3 4" key="1">
    <citation type="submission" date="2016-07" db="EMBL/GenBank/DDBJ databases">
        <title>Draft genome of the white-rot fungus Obba rivulosa 3A-2.</title>
        <authorList>
            <consortium name="DOE Joint Genome Institute"/>
            <person name="Miettinen O."/>
            <person name="Riley R."/>
            <person name="Acob R."/>
            <person name="Barry K."/>
            <person name="Cullen D."/>
            <person name="De Vries R."/>
            <person name="Hainaut M."/>
            <person name="Hatakka A."/>
            <person name="Henrissat B."/>
            <person name="Hilden K."/>
            <person name="Kuo R."/>
            <person name="Labutti K."/>
            <person name="Lipzen A."/>
            <person name="Makela M.R."/>
            <person name="Sandor L."/>
            <person name="Spatafora J.W."/>
            <person name="Grigoriev I.V."/>
            <person name="Hibbett D.S."/>
        </authorList>
    </citation>
    <scope>NUCLEOTIDE SEQUENCE [LARGE SCALE GENOMIC DNA]</scope>
    <source>
        <strain evidence="3 4">3A-2</strain>
    </source>
</reference>
<dbReference type="InterPro" id="IPR019734">
    <property type="entry name" value="TPR_rpt"/>
</dbReference>
<dbReference type="SUPFAM" id="SSF48452">
    <property type="entry name" value="TPR-like"/>
    <property type="match status" value="1"/>
</dbReference>
<dbReference type="Proteomes" id="UP000250043">
    <property type="component" value="Unassembled WGS sequence"/>
</dbReference>
<dbReference type="PANTHER" id="PTHR22904:SF523">
    <property type="entry name" value="STRESS-INDUCED-PHOSPHOPROTEIN 1"/>
    <property type="match status" value="1"/>
</dbReference>
<dbReference type="InterPro" id="IPR036047">
    <property type="entry name" value="F-box-like_dom_sf"/>
</dbReference>